<organism evidence="2 3">
    <name type="scientific">Zootermopsis nevadensis</name>
    <name type="common">Dampwood termite</name>
    <dbReference type="NCBI Taxonomy" id="136037"/>
    <lineage>
        <taxon>Eukaryota</taxon>
        <taxon>Metazoa</taxon>
        <taxon>Ecdysozoa</taxon>
        <taxon>Arthropoda</taxon>
        <taxon>Hexapoda</taxon>
        <taxon>Insecta</taxon>
        <taxon>Pterygota</taxon>
        <taxon>Neoptera</taxon>
        <taxon>Polyneoptera</taxon>
        <taxon>Dictyoptera</taxon>
        <taxon>Blattodea</taxon>
        <taxon>Blattoidea</taxon>
        <taxon>Termitoidae</taxon>
        <taxon>Termopsidae</taxon>
        <taxon>Zootermopsis</taxon>
    </lineage>
</organism>
<evidence type="ECO:0000313" key="3">
    <source>
        <dbReference type="Proteomes" id="UP000027135"/>
    </source>
</evidence>
<evidence type="ECO:0000256" key="1">
    <source>
        <dbReference type="SAM" id="MobiDB-lite"/>
    </source>
</evidence>
<feature type="compositionally biased region" description="Acidic residues" evidence="1">
    <location>
        <begin position="42"/>
        <end position="65"/>
    </location>
</feature>
<reference evidence="2 3" key="1">
    <citation type="journal article" date="2014" name="Nat. Commun.">
        <title>Molecular traces of alternative social organization in a termite genome.</title>
        <authorList>
            <person name="Terrapon N."/>
            <person name="Li C."/>
            <person name="Robertson H.M."/>
            <person name="Ji L."/>
            <person name="Meng X."/>
            <person name="Booth W."/>
            <person name="Chen Z."/>
            <person name="Childers C.P."/>
            <person name="Glastad K.M."/>
            <person name="Gokhale K."/>
            <person name="Gowin J."/>
            <person name="Gronenberg W."/>
            <person name="Hermansen R.A."/>
            <person name="Hu H."/>
            <person name="Hunt B.G."/>
            <person name="Huylmans A.K."/>
            <person name="Khalil S.M."/>
            <person name="Mitchell R.D."/>
            <person name="Munoz-Torres M.C."/>
            <person name="Mustard J.A."/>
            <person name="Pan H."/>
            <person name="Reese J.T."/>
            <person name="Scharf M.E."/>
            <person name="Sun F."/>
            <person name="Vogel H."/>
            <person name="Xiao J."/>
            <person name="Yang W."/>
            <person name="Yang Z."/>
            <person name="Yang Z."/>
            <person name="Zhou J."/>
            <person name="Zhu J."/>
            <person name="Brent C.S."/>
            <person name="Elsik C.G."/>
            <person name="Goodisman M.A."/>
            <person name="Liberles D.A."/>
            <person name="Roe R.M."/>
            <person name="Vargo E.L."/>
            <person name="Vilcinskas A."/>
            <person name="Wang J."/>
            <person name="Bornberg-Bauer E."/>
            <person name="Korb J."/>
            <person name="Zhang G."/>
            <person name="Liebig J."/>
        </authorList>
    </citation>
    <scope>NUCLEOTIDE SEQUENCE [LARGE SCALE GENOMIC DNA]</scope>
    <source>
        <tissue evidence="2">Whole organism</tissue>
    </source>
</reference>
<evidence type="ECO:0000313" key="2">
    <source>
        <dbReference type="EMBL" id="KDR15268.1"/>
    </source>
</evidence>
<keyword evidence="3" id="KW-1185">Reference proteome</keyword>
<dbReference type="EMBL" id="KK852835">
    <property type="protein sequence ID" value="KDR15268.1"/>
    <property type="molecule type" value="Genomic_DNA"/>
</dbReference>
<dbReference type="InParanoid" id="A0A067QXS8"/>
<name>A0A067QXS8_ZOONE</name>
<dbReference type="AlphaFoldDB" id="A0A067QXS8"/>
<sequence length="71" mass="7882">MSAVHLHHGLGHRSVIMVGAGAEGGEQLLEEVDEGLIEEEDELGVAELSEDVLLQDDEEEEEDGEDRSWRR</sequence>
<gene>
    <name evidence="2" type="ORF">L798_10894</name>
</gene>
<dbReference type="STRING" id="136037.A0A067QXS8"/>
<accession>A0A067QXS8</accession>
<protein>
    <submittedName>
        <fullName evidence="2">Uncharacterized protein</fullName>
    </submittedName>
</protein>
<dbReference type="Proteomes" id="UP000027135">
    <property type="component" value="Unassembled WGS sequence"/>
</dbReference>
<proteinExistence type="predicted"/>
<feature type="region of interest" description="Disordered" evidence="1">
    <location>
        <begin position="42"/>
        <end position="71"/>
    </location>
</feature>